<evidence type="ECO:0000313" key="1">
    <source>
        <dbReference type="EMBL" id="MBB3954497.1"/>
    </source>
</evidence>
<evidence type="ECO:0008006" key="3">
    <source>
        <dbReference type="Google" id="ProtNLM"/>
    </source>
</evidence>
<organism evidence="1 2">
    <name type="scientific">Novosphingobium sediminicola</name>
    <dbReference type="NCBI Taxonomy" id="563162"/>
    <lineage>
        <taxon>Bacteria</taxon>
        <taxon>Pseudomonadati</taxon>
        <taxon>Pseudomonadota</taxon>
        <taxon>Alphaproteobacteria</taxon>
        <taxon>Sphingomonadales</taxon>
        <taxon>Sphingomonadaceae</taxon>
        <taxon>Novosphingobium</taxon>
    </lineage>
</organism>
<dbReference type="Gene3D" id="3.40.1530.20">
    <property type="entry name" value="Protein of unknown function (DUF1491)"/>
    <property type="match status" value="1"/>
</dbReference>
<keyword evidence="2" id="KW-1185">Reference proteome</keyword>
<dbReference type="InterPro" id="IPR009964">
    <property type="entry name" value="DUF1491"/>
</dbReference>
<sequence length="112" mass="12522">MSERLPAGIEVSALLRQVQAEGGFGTIVARGDPDAGTVMVVLCDRGGDYRAYERMPSADGHRIWQCAKKQNAESPDEFPDWLKKRERQDSDLWIVELDIARGERFIGLTADD</sequence>
<dbReference type="AlphaFoldDB" id="A0A7W6CES5"/>
<gene>
    <name evidence="1" type="ORF">GGR38_001424</name>
</gene>
<dbReference type="Pfam" id="PF07372">
    <property type="entry name" value="DUF1491"/>
    <property type="match status" value="1"/>
</dbReference>
<dbReference type="RefSeq" id="WP_183624013.1">
    <property type="nucleotide sequence ID" value="NZ_JACIDX010000004.1"/>
</dbReference>
<protein>
    <recommendedName>
        <fullName evidence="3">DUF1491 family protein</fullName>
    </recommendedName>
</protein>
<accession>A0A7W6CES5</accession>
<evidence type="ECO:0000313" key="2">
    <source>
        <dbReference type="Proteomes" id="UP000548867"/>
    </source>
</evidence>
<proteinExistence type="predicted"/>
<dbReference type="EMBL" id="JACIDX010000004">
    <property type="protein sequence ID" value="MBB3954497.1"/>
    <property type="molecule type" value="Genomic_DNA"/>
</dbReference>
<comment type="caution">
    <text evidence="1">The sequence shown here is derived from an EMBL/GenBank/DDBJ whole genome shotgun (WGS) entry which is preliminary data.</text>
</comment>
<reference evidence="1 2" key="1">
    <citation type="submission" date="2020-08" db="EMBL/GenBank/DDBJ databases">
        <title>Genomic Encyclopedia of Type Strains, Phase IV (KMG-IV): sequencing the most valuable type-strain genomes for metagenomic binning, comparative biology and taxonomic classification.</title>
        <authorList>
            <person name="Goeker M."/>
        </authorList>
    </citation>
    <scope>NUCLEOTIDE SEQUENCE [LARGE SCALE GENOMIC DNA]</scope>
    <source>
        <strain evidence="1 2">DSM 27057</strain>
    </source>
</reference>
<name>A0A7W6CES5_9SPHN</name>
<dbReference type="Proteomes" id="UP000548867">
    <property type="component" value="Unassembled WGS sequence"/>
</dbReference>